<evidence type="ECO:0000313" key="11">
    <source>
        <dbReference type="Proteomes" id="UP000663873"/>
    </source>
</evidence>
<dbReference type="SUPFAM" id="SSF51735">
    <property type="entry name" value="NAD(P)-binding Rossmann-fold domains"/>
    <property type="match status" value="1"/>
</dbReference>
<evidence type="ECO:0000313" key="10">
    <source>
        <dbReference type="Proteomes" id="UP000663851"/>
    </source>
</evidence>
<dbReference type="InterPro" id="IPR000850">
    <property type="entry name" value="Adenylat/UMP-CMP_kin"/>
</dbReference>
<dbReference type="Proteomes" id="UP000663873">
    <property type="component" value="Unassembled WGS sequence"/>
</dbReference>
<accession>A0A819ZQZ9</accession>
<feature type="compositionally biased region" description="Acidic residues" evidence="6">
    <location>
        <begin position="426"/>
        <end position="440"/>
    </location>
</feature>
<name>A0A819ZQZ9_9BILA</name>
<feature type="region of interest" description="Disordered" evidence="6">
    <location>
        <begin position="615"/>
        <end position="667"/>
    </location>
</feature>
<dbReference type="InterPro" id="IPR028846">
    <property type="entry name" value="Recoverin"/>
</dbReference>
<proteinExistence type="predicted"/>
<feature type="compositionally biased region" description="Basic and acidic residues" evidence="6">
    <location>
        <begin position="629"/>
        <end position="667"/>
    </location>
</feature>
<evidence type="ECO:0000313" key="9">
    <source>
        <dbReference type="EMBL" id="CAF4188238.1"/>
    </source>
</evidence>
<protein>
    <recommendedName>
        <fullName evidence="7">EF-hand domain-containing protein</fullName>
    </recommendedName>
</protein>
<dbReference type="GO" id="GO:0019205">
    <property type="term" value="F:nucleobase-containing compound kinase activity"/>
    <property type="evidence" value="ECO:0007669"/>
    <property type="project" value="InterPro"/>
</dbReference>
<dbReference type="Gene3D" id="3.40.50.300">
    <property type="entry name" value="P-loop containing nucleotide triphosphate hydrolases"/>
    <property type="match status" value="1"/>
</dbReference>
<evidence type="ECO:0000259" key="7">
    <source>
        <dbReference type="PROSITE" id="PS50222"/>
    </source>
</evidence>
<evidence type="ECO:0000256" key="4">
    <source>
        <dbReference type="ARBA" id="ARBA00022741"/>
    </source>
</evidence>
<dbReference type="GO" id="GO:0006139">
    <property type="term" value="P:nucleobase-containing compound metabolic process"/>
    <property type="evidence" value="ECO:0007669"/>
    <property type="project" value="InterPro"/>
</dbReference>
<dbReference type="InterPro" id="IPR011992">
    <property type="entry name" value="EF-hand-dom_pair"/>
</dbReference>
<keyword evidence="4" id="KW-0547">Nucleotide-binding</keyword>
<dbReference type="InterPro" id="IPR047499">
    <property type="entry name" value="DD_AK7"/>
</dbReference>
<dbReference type="PROSITE" id="PS50222">
    <property type="entry name" value="EF_HAND_2"/>
    <property type="match status" value="1"/>
</dbReference>
<organism evidence="8 10">
    <name type="scientific">Rotaria socialis</name>
    <dbReference type="NCBI Taxonomy" id="392032"/>
    <lineage>
        <taxon>Eukaryota</taxon>
        <taxon>Metazoa</taxon>
        <taxon>Spiralia</taxon>
        <taxon>Gnathifera</taxon>
        <taxon>Rotifera</taxon>
        <taxon>Eurotatoria</taxon>
        <taxon>Bdelloidea</taxon>
        <taxon>Philodinida</taxon>
        <taxon>Philodinidae</taxon>
        <taxon>Rotaria</taxon>
    </lineage>
</organism>
<dbReference type="EMBL" id="CAJOBP010000514">
    <property type="protein sequence ID" value="CAF4188238.1"/>
    <property type="molecule type" value="Genomic_DNA"/>
</dbReference>
<dbReference type="Pfam" id="PF13207">
    <property type="entry name" value="AAA_17"/>
    <property type="match status" value="1"/>
</dbReference>
<keyword evidence="1" id="KW-0808">Transferase</keyword>
<evidence type="ECO:0000256" key="5">
    <source>
        <dbReference type="ARBA" id="ARBA00022777"/>
    </source>
</evidence>
<dbReference type="InterPro" id="IPR036291">
    <property type="entry name" value="NAD(P)-bd_dom_sf"/>
</dbReference>
<dbReference type="Pfam" id="PF00406">
    <property type="entry name" value="ADK"/>
    <property type="match status" value="1"/>
</dbReference>
<evidence type="ECO:0000256" key="2">
    <source>
        <dbReference type="ARBA" id="ARBA00022723"/>
    </source>
</evidence>
<gene>
    <name evidence="8" type="ORF">HFQ381_LOCUS5826</name>
    <name evidence="9" type="ORF">UJA718_LOCUS5754</name>
</gene>
<dbReference type="Gene3D" id="3.40.50.720">
    <property type="entry name" value="NAD(P)-binding Rossmann-like Domain"/>
    <property type="match status" value="1"/>
</dbReference>
<keyword evidence="2" id="KW-0479">Metal-binding</keyword>
<feature type="region of interest" description="Disordered" evidence="6">
    <location>
        <begin position="421"/>
        <end position="440"/>
    </location>
</feature>
<feature type="compositionally biased region" description="Acidic residues" evidence="6">
    <location>
        <begin position="1"/>
        <end position="11"/>
    </location>
</feature>
<dbReference type="Pfam" id="PF13499">
    <property type="entry name" value="EF-hand_7"/>
    <property type="match status" value="1"/>
</dbReference>
<dbReference type="GO" id="GO:0005524">
    <property type="term" value="F:ATP binding"/>
    <property type="evidence" value="ECO:0007669"/>
    <property type="project" value="InterPro"/>
</dbReference>
<evidence type="ECO:0000313" key="8">
    <source>
        <dbReference type="EMBL" id="CAF4174573.1"/>
    </source>
</evidence>
<keyword evidence="5" id="KW-0418">Kinase</keyword>
<dbReference type="PRINTS" id="PR00450">
    <property type="entry name" value="RECOVERIN"/>
</dbReference>
<dbReference type="CDD" id="cd01428">
    <property type="entry name" value="ADK"/>
    <property type="match status" value="1"/>
</dbReference>
<dbReference type="PANTHER" id="PTHR23055:SF167">
    <property type="entry name" value="EF-HAND DOMAIN-CONTAINING PROTEIN"/>
    <property type="match status" value="1"/>
</dbReference>
<dbReference type="InterPro" id="IPR027417">
    <property type="entry name" value="P-loop_NTPase"/>
</dbReference>
<feature type="region of interest" description="Disordered" evidence="6">
    <location>
        <begin position="1"/>
        <end position="24"/>
    </location>
</feature>
<reference evidence="8" key="1">
    <citation type="submission" date="2021-02" db="EMBL/GenBank/DDBJ databases">
        <authorList>
            <person name="Nowell W R."/>
        </authorList>
    </citation>
    <scope>NUCLEOTIDE SEQUENCE</scope>
</reference>
<dbReference type="AlphaFoldDB" id="A0A819ZQZ9"/>
<keyword evidence="3" id="KW-0677">Repeat</keyword>
<dbReference type="Gene3D" id="1.20.890.10">
    <property type="entry name" value="cAMP-dependent protein kinase regulatory subunit, dimerization-anchoring domain"/>
    <property type="match status" value="1"/>
</dbReference>
<sequence>MADDSDEEQVGEEQLKEEEALPQKPKKIFINHIDSYHGKNIARIFARAKPGATSEAVEEEEALEEEQAEEKQKKLYDEHPIEDGWKVSGTIKNSQGYKRPPFIHEIIQYKDRNQLVDSLKEMSVIIYDITQDPEQIDEAVWTCQKLESMINELDHPITFILLSTVMTWAKTQPNEDEVPFSDDEFRRRRAHPNFKEHHSAEKLITKLGLTNKKKLITYTVATGLTYGMEENVLHYMFKAAWHNAPEIQVFGKGGNFLPTIHVIDLASVLQNLADRQLKTRYIVAADTSKDSLIRITRKVSQTLGMGKIKVVDQEDAMLNRDISQADYDMLLANMQFEPIFIREQMNIKWHCENGITENIVKIVDEYRAQRKLTPIKICILGPPASGKTTIAKQLAQEYKLHHLQIKDVIEDTKNELEQLVKRDGESEQTEEEADDQDTDETLAERIEEARSILEKLEEIRRDSKDARLDDEILTQIFKTKLMSPPCQNQGYILDGYPKTFEQAQSLFGASGEEEEEEGEDKKPPVNERIIPEYVIILDASNEYLRQRIMHLPEKVVAGTHNTELEFKRRLKLYNELGDDAHPAKFFEDVDRPGETIKIDDDRSVNHRNIVHKLMERVKAPHNYGPTPEEQEHAKRKELNEKEKREREDREERERDEQEAANDRMKKQKDWTTKLEQIKREEFEMLDAQSTPLRNYLMAHVMPTLTKALIEDVDDSPILPAEIRKVPKSIEEIVRITKFSKSEIRLLYKGFKQECPNGAVTQREFQAIYSHFFPHGNCQNYTTFLFRILDRRKRMYFTFEDYIQTLSVLVRGSIKEKLNWIFRFYDIYDDGKLTKQTFETVLRSLYDLLGSNTCVHQPVTDETIQKHLALLFDKLDFQRSGSINIDDFIKYCLHNETLVNEIQLLSSSAI</sequence>
<dbReference type="InterPro" id="IPR002048">
    <property type="entry name" value="EF_hand_dom"/>
</dbReference>
<feature type="domain" description="EF-hand" evidence="7">
    <location>
        <begin position="812"/>
        <end position="847"/>
    </location>
</feature>
<dbReference type="EMBL" id="CAJOBO010000250">
    <property type="protein sequence ID" value="CAF4174573.1"/>
    <property type="molecule type" value="Genomic_DNA"/>
</dbReference>
<dbReference type="GO" id="GO:0005509">
    <property type="term" value="F:calcium ion binding"/>
    <property type="evidence" value="ECO:0007669"/>
    <property type="project" value="InterPro"/>
</dbReference>
<dbReference type="Proteomes" id="UP000663851">
    <property type="component" value="Unassembled WGS sequence"/>
</dbReference>
<dbReference type="SUPFAM" id="SSF47473">
    <property type="entry name" value="EF-hand"/>
    <property type="match status" value="1"/>
</dbReference>
<evidence type="ECO:0000256" key="1">
    <source>
        <dbReference type="ARBA" id="ARBA00022679"/>
    </source>
</evidence>
<evidence type="ECO:0000256" key="6">
    <source>
        <dbReference type="SAM" id="MobiDB-lite"/>
    </source>
</evidence>
<dbReference type="SUPFAM" id="SSF52540">
    <property type="entry name" value="P-loop containing nucleoside triphosphate hydrolases"/>
    <property type="match status" value="1"/>
</dbReference>
<dbReference type="PANTHER" id="PTHR23055">
    <property type="entry name" value="CALCIUM BINDING PROTEINS"/>
    <property type="match status" value="1"/>
</dbReference>
<dbReference type="CDD" id="cd22967">
    <property type="entry name" value="DD_AK7"/>
    <property type="match status" value="1"/>
</dbReference>
<evidence type="ECO:0000256" key="3">
    <source>
        <dbReference type="ARBA" id="ARBA00022737"/>
    </source>
</evidence>
<comment type="caution">
    <text evidence="8">The sequence shown here is derived from an EMBL/GenBank/DDBJ whole genome shotgun (WGS) entry which is preliminary data.</text>
</comment>
<dbReference type="Gene3D" id="1.10.238.10">
    <property type="entry name" value="EF-hand"/>
    <property type="match status" value="1"/>
</dbReference>
<keyword evidence="11" id="KW-1185">Reference proteome</keyword>